<dbReference type="InterPro" id="IPR006881">
    <property type="entry name" value="RepA_C"/>
</dbReference>
<proteinExistence type="predicted"/>
<comment type="caution">
    <text evidence="1">The sequence shown here is derived from an EMBL/GenBank/DDBJ whole genome shotgun (WGS) entry which is preliminary data.</text>
</comment>
<name>A0A512E3H6_9PROT</name>
<evidence type="ECO:0000313" key="2">
    <source>
        <dbReference type="Proteomes" id="UP000321523"/>
    </source>
</evidence>
<evidence type="ECO:0000313" key="1">
    <source>
        <dbReference type="EMBL" id="GEO43247.1"/>
    </source>
</evidence>
<accession>A0A512E3H6</accession>
<dbReference type="Pfam" id="PF04796">
    <property type="entry name" value="RepA_C"/>
    <property type="match status" value="1"/>
</dbReference>
<dbReference type="EMBL" id="BJYZ01000069">
    <property type="protein sequence ID" value="GEO43247.1"/>
    <property type="molecule type" value="Genomic_DNA"/>
</dbReference>
<reference evidence="1 2" key="1">
    <citation type="submission" date="2019-07" db="EMBL/GenBank/DDBJ databases">
        <title>Whole genome shotgun sequence of Skermanella aerolata NBRC 106429.</title>
        <authorList>
            <person name="Hosoyama A."/>
            <person name="Uohara A."/>
            <person name="Ohji S."/>
            <person name="Ichikawa N."/>
        </authorList>
    </citation>
    <scope>NUCLEOTIDE SEQUENCE [LARGE SCALE GENOMIC DNA]</scope>
    <source>
        <strain evidence="1 2">NBRC 106429</strain>
    </source>
</reference>
<organism evidence="1 2">
    <name type="scientific">Skermanella aerolata</name>
    <dbReference type="NCBI Taxonomy" id="393310"/>
    <lineage>
        <taxon>Bacteria</taxon>
        <taxon>Pseudomonadati</taxon>
        <taxon>Pseudomonadota</taxon>
        <taxon>Alphaproteobacteria</taxon>
        <taxon>Rhodospirillales</taxon>
        <taxon>Azospirillaceae</taxon>
        <taxon>Skermanella</taxon>
    </lineage>
</organism>
<keyword evidence="2" id="KW-1185">Reference proteome</keyword>
<protein>
    <recommendedName>
        <fullName evidence="3">Plasmid encoded RepA protein</fullName>
    </recommendedName>
</protein>
<dbReference type="RefSeq" id="WP_044436498.1">
    <property type="nucleotide sequence ID" value="NZ_BJYZ01000069.1"/>
</dbReference>
<gene>
    <name evidence="1" type="ORF">SAE02_73950</name>
</gene>
<dbReference type="AlphaFoldDB" id="A0A512E3H6"/>
<evidence type="ECO:0008006" key="3">
    <source>
        <dbReference type="Google" id="ProtNLM"/>
    </source>
</evidence>
<dbReference type="Proteomes" id="UP000321523">
    <property type="component" value="Unassembled WGS sequence"/>
</dbReference>
<dbReference type="OrthoDB" id="1524783at2"/>
<sequence length="337" mass="38354">MTSDLLSYGNLSIPEPGSAASATSELSFSLAAFCLMGLPLYKPTNPTQNFVRRSPGKYALTIRPFEITLDDGTELRVPIPFGVMPRYAIFWIMTQVARTRQREIPLGVIKEWSQEIGLKGRADQLLYLKDQLVRLAFVDFNLQLVEGEGEDDRITRRTLIDEAVFSKGDLQNYANGRIDKMRWPKSLMVSEWFYQAICDYVDRNNIVPIATVGLRKLTRTPMAIDFFAFLSLYLPRLKEGEQRIVAWETIISHFGQNQTPARFLKDYRSSIERAIEAYPAANVTVDPKQGLILRHTDPAPMEELILAPVAAARAVKRDRYRVKPRGIRTNAVQRTLL</sequence>